<evidence type="ECO:0000313" key="1">
    <source>
        <dbReference type="EMBL" id="VDK63493.1"/>
    </source>
</evidence>
<evidence type="ECO:0000313" key="2">
    <source>
        <dbReference type="Proteomes" id="UP000271098"/>
    </source>
</evidence>
<dbReference type="AlphaFoldDB" id="A0A183DIM0"/>
<protein>
    <submittedName>
        <fullName evidence="3">Transposase</fullName>
    </submittedName>
</protein>
<dbReference type="Proteomes" id="UP000271098">
    <property type="component" value="Unassembled WGS sequence"/>
</dbReference>
<evidence type="ECO:0000313" key="3">
    <source>
        <dbReference type="WBParaSite" id="GPUH_0000857101-mRNA-1"/>
    </source>
</evidence>
<accession>A0A183DIM0</accession>
<sequence>MDTFQVILLCHPGLSMVHQKAFGLLADGSVDESMDAASLKRVLSFVV</sequence>
<dbReference type="WBParaSite" id="GPUH_0000857101-mRNA-1">
    <property type="protein sequence ID" value="GPUH_0000857101-mRNA-1"/>
    <property type="gene ID" value="GPUH_0000857101"/>
</dbReference>
<name>A0A183DIM0_9BILA</name>
<reference evidence="1 2" key="2">
    <citation type="submission" date="2018-11" db="EMBL/GenBank/DDBJ databases">
        <authorList>
            <consortium name="Pathogen Informatics"/>
        </authorList>
    </citation>
    <scope>NUCLEOTIDE SEQUENCE [LARGE SCALE GENOMIC DNA]</scope>
</reference>
<reference evidence="3" key="1">
    <citation type="submission" date="2016-06" db="UniProtKB">
        <authorList>
            <consortium name="WormBaseParasite"/>
        </authorList>
    </citation>
    <scope>IDENTIFICATION</scope>
</reference>
<organism evidence="3">
    <name type="scientific">Gongylonema pulchrum</name>
    <dbReference type="NCBI Taxonomy" id="637853"/>
    <lineage>
        <taxon>Eukaryota</taxon>
        <taxon>Metazoa</taxon>
        <taxon>Ecdysozoa</taxon>
        <taxon>Nematoda</taxon>
        <taxon>Chromadorea</taxon>
        <taxon>Rhabditida</taxon>
        <taxon>Spirurina</taxon>
        <taxon>Spiruromorpha</taxon>
        <taxon>Spiruroidea</taxon>
        <taxon>Gongylonematidae</taxon>
        <taxon>Gongylonema</taxon>
    </lineage>
</organism>
<proteinExistence type="predicted"/>
<keyword evidence="2" id="KW-1185">Reference proteome</keyword>
<gene>
    <name evidence="1" type="ORF">GPUH_LOCUS8559</name>
</gene>
<dbReference type="EMBL" id="UYRT01025315">
    <property type="protein sequence ID" value="VDK63493.1"/>
    <property type="molecule type" value="Genomic_DNA"/>
</dbReference>